<gene>
    <name evidence="2" type="ORF">SAMN05444171_2582</name>
</gene>
<reference evidence="2 3" key="1">
    <citation type="submission" date="2016-10" db="EMBL/GenBank/DDBJ databases">
        <authorList>
            <person name="de Groot N.N."/>
        </authorList>
    </citation>
    <scope>NUCLEOTIDE SEQUENCE [LARGE SCALE GENOMIC DNA]</scope>
    <source>
        <strain evidence="2 3">GAS522</strain>
    </source>
</reference>
<evidence type="ECO:0000313" key="2">
    <source>
        <dbReference type="EMBL" id="SEC92278.1"/>
    </source>
</evidence>
<proteinExistence type="predicted"/>
<feature type="chain" id="PRO_5030031563" description="Lipoprotein" evidence="1">
    <location>
        <begin position="21"/>
        <end position="38"/>
    </location>
</feature>
<evidence type="ECO:0000313" key="3">
    <source>
        <dbReference type="Proteomes" id="UP000183208"/>
    </source>
</evidence>
<feature type="signal peptide" evidence="1">
    <location>
        <begin position="1"/>
        <end position="20"/>
    </location>
</feature>
<evidence type="ECO:0000256" key="1">
    <source>
        <dbReference type="SAM" id="SignalP"/>
    </source>
</evidence>
<protein>
    <recommendedName>
        <fullName evidence="4">Lipoprotein</fullName>
    </recommendedName>
</protein>
<accession>A0A1M6X1G2</accession>
<organism evidence="2 3">
    <name type="scientific">Bradyrhizobium lablabi</name>
    <dbReference type="NCBI Taxonomy" id="722472"/>
    <lineage>
        <taxon>Bacteria</taxon>
        <taxon>Pseudomonadati</taxon>
        <taxon>Pseudomonadota</taxon>
        <taxon>Alphaproteobacteria</taxon>
        <taxon>Hyphomicrobiales</taxon>
        <taxon>Nitrobacteraceae</taxon>
        <taxon>Bradyrhizobium</taxon>
    </lineage>
</organism>
<dbReference type="AlphaFoldDB" id="A0A1M6X1G2"/>
<evidence type="ECO:0008006" key="4">
    <source>
        <dbReference type="Google" id="ProtNLM"/>
    </source>
</evidence>
<dbReference type="Proteomes" id="UP000183208">
    <property type="component" value="Unassembled WGS sequence"/>
</dbReference>
<dbReference type="EMBL" id="FNTI01000001">
    <property type="protein sequence ID" value="SEC92278.1"/>
    <property type="molecule type" value="Genomic_DNA"/>
</dbReference>
<name>A0A1M6X1G2_9BRAD</name>
<sequence length="38" mass="4223">MKTFKNVIFILCVCSLCSKAVMHTYRHFNPAPVVAVGP</sequence>
<keyword evidence="1" id="KW-0732">Signal</keyword>